<evidence type="ECO:0000256" key="1">
    <source>
        <dbReference type="SAM" id="SignalP"/>
    </source>
</evidence>
<feature type="signal peptide" evidence="1">
    <location>
        <begin position="1"/>
        <end position="19"/>
    </location>
</feature>
<dbReference type="InterPro" id="IPR025510">
    <property type="entry name" value="DUF4397"/>
</dbReference>
<reference evidence="3" key="1">
    <citation type="submission" date="2024-02" db="EMBL/GenBank/DDBJ databases">
        <title>Sediminibacterium planktonica sp. nov. and Sediminibacterium longus sp. nov., isolated from surface lake and river water.</title>
        <authorList>
            <person name="Watanabe K."/>
            <person name="Takemine S."/>
            <person name="Ishii Y."/>
            <person name="Ogata Y."/>
            <person name="Shindo C."/>
            <person name="Suda W."/>
        </authorList>
    </citation>
    <scope>NUCLEOTIDE SEQUENCE</scope>
    <source>
        <strain evidence="3">KACHI17</strain>
    </source>
</reference>
<proteinExistence type="predicted"/>
<feature type="chain" id="PRO_5043647402" description="DUF4397 domain-containing protein" evidence="1">
    <location>
        <begin position="20"/>
        <end position="262"/>
    </location>
</feature>
<organism evidence="3">
    <name type="scientific">Sediminibacterium sp. KACHI17</name>
    <dbReference type="NCBI Taxonomy" id="1751071"/>
    <lineage>
        <taxon>Bacteria</taxon>
        <taxon>Pseudomonadati</taxon>
        <taxon>Bacteroidota</taxon>
        <taxon>Chitinophagia</taxon>
        <taxon>Chitinophagales</taxon>
        <taxon>Chitinophagaceae</taxon>
        <taxon>Sediminibacterium</taxon>
    </lineage>
</organism>
<evidence type="ECO:0000313" key="3">
    <source>
        <dbReference type="EMBL" id="BFG69944.1"/>
    </source>
</evidence>
<evidence type="ECO:0000259" key="2">
    <source>
        <dbReference type="Pfam" id="PF14344"/>
    </source>
</evidence>
<gene>
    <name evidence="3" type="ORF">KACHI17_08250</name>
</gene>
<dbReference type="RefSeq" id="WP_353550241.1">
    <property type="nucleotide sequence ID" value="NZ_AP029612.1"/>
</dbReference>
<feature type="domain" description="DUF4397" evidence="2">
    <location>
        <begin position="38"/>
        <end position="166"/>
    </location>
</feature>
<dbReference type="AlphaFoldDB" id="A0AAT9GH86"/>
<dbReference type="EMBL" id="AP029612">
    <property type="protein sequence ID" value="BFG69944.1"/>
    <property type="molecule type" value="Genomic_DNA"/>
</dbReference>
<dbReference type="Pfam" id="PF14344">
    <property type="entry name" value="DUF4397"/>
    <property type="match status" value="1"/>
</dbReference>
<name>A0AAT9GH86_9BACT</name>
<accession>A0AAT9GH86</accession>
<keyword evidence="1" id="KW-0732">Signal</keyword>
<protein>
    <recommendedName>
        <fullName evidence="2">DUF4397 domain-containing protein</fullName>
    </recommendedName>
</protein>
<dbReference type="PROSITE" id="PS51257">
    <property type="entry name" value="PROKAR_LIPOPROTEIN"/>
    <property type="match status" value="1"/>
</dbReference>
<sequence length="262" mass="28402">MKKLLSYTAILAAGMMVFASCEKQADRTAEYTTLEDKAFIRVIHASPSFRQIFNAPDSINLYVNNAKVNGPLITYGGLFPAAATTGFGYFAVPAGLQTLKVTVAGRVNPDSIQLALFTNLALKGQRYSVILTDDVRSARDSSKMVLPDNITQPNNGNYRLRFVNAIAADTAGTTVSIFSARRNGNIFNSVAPGQVVDFQTLPFNSQLSDTLYVRRPGSTFNLAVINGASFGNQRSYTMVYRGYGGTVTTGTKGRTLVTYLDE</sequence>